<dbReference type="AlphaFoldDB" id="A0A5M8NUE8"/>
<dbReference type="Proteomes" id="UP000324575">
    <property type="component" value="Unassembled WGS sequence"/>
</dbReference>
<dbReference type="EMBL" id="SNRX01000076">
    <property type="protein sequence ID" value="KAA6300482.1"/>
    <property type="molecule type" value="Genomic_DNA"/>
</dbReference>
<evidence type="ECO:0000256" key="1">
    <source>
        <dbReference type="SAM" id="SignalP"/>
    </source>
</evidence>
<comment type="caution">
    <text evidence="2">The sequence shown here is derived from an EMBL/GenBank/DDBJ whole genome shotgun (WGS) entry which is preliminary data.</text>
</comment>
<organism evidence="2 3">
    <name type="scientific">Candidatus Ordinivivax streblomastigis</name>
    <dbReference type="NCBI Taxonomy" id="2540710"/>
    <lineage>
        <taxon>Bacteria</taxon>
        <taxon>Pseudomonadati</taxon>
        <taxon>Bacteroidota</taxon>
        <taxon>Bacteroidia</taxon>
        <taxon>Bacteroidales</taxon>
        <taxon>Candidatus Ordinivivax</taxon>
    </lineage>
</organism>
<accession>A0A5M8NUE8</accession>
<evidence type="ECO:0000313" key="3">
    <source>
        <dbReference type="Proteomes" id="UP000324575"/>
    </source>
</evidence>
<name>A0A5M8NUE8_9BACT</name>
<reference evidence="2 3" key="1">
    <citation type="submission" date="2019-03" db="EMBL/GenBank/DDBJ databases">
        <title>Single cell metagenomics reveals metabolic interactions within the superorganism composed of flagellate Streblomastix strix and complex community of Bacteroidetes bacteria on its surface.</title>
        <authorList>
            <person name="Treitli S.C."/>
            <person name="Kolisko M."/>
            <person name="Husnik F."/>
            <person name="Keeling P."/>
            <person name="Hampl V."/>
        </authorList>
    </citation>
    <scope>NUCLEOTIDE SEQUENCE [LARGE SCALE GENOMIC DNA]</scope>
    <source>
        <strain evidence="2">St1</strain>
    </source>
</reference>
<evidence type="ECO:0000313" key="2">
    <source>
        <dbReference type="EMBL" id="KAA6300482.1"/>
    </source>
</evidence>
<feature type="chain" id="PRO_5024406815" description="Lipoprotein" evidence="1">
    <location>
        <begin position="23"/>
        <end position="285"/>
    </location>
</feature>
<protein>
    <recommendedName>
        <fullName evidence="4">Lipoprotein</fullName>
    </recommendedName>
</protein>
<sequence length="285" mass="31494">MKRIYNIIVFALFCTFFTSCEADNESASSSQTVEGLSEATVTGAAAGDGEHTFHFYTADGNLYKGYSEVFIALTNKNGNFVEDFTVDHFLPLMSMDMSKHSIPVGKVEKVNGKPLYKTWFAFLMYTGQMGGTWALDFDYTIGKTASKITGAVLSVIDVPTGQKWIQSFNSNYYASIAYPHSYVKGKQTLSAYINRKIESTNPYLIEEGGYKIVVTPYPETIGHGTSPETATLVWNAEKGIYEGDVTFLTQGNRRLYLNILDTEGTPVAGDNGTESTLYWDITVAE</sequence>
<evidence type="ECO:0008006" key="4">
    <source>
        <dbReference type="Google" id="ProtNLM"/>
    </source>
</evidence>
<gene>
    <name evidence="2" type="ORF">EZS26_003372</name>
</gene>
<proteinExistence type="predicted"/>
<keyword evidence="1" id="KW-0732">Signal</keyword>
<feature type="signal peptide" evidence="1">
    <location>
        <begin position="1"/>
        <end position="22"/>
    </location>
</feature>
<dbReference type="PROSITE" id="PS51257">
    <property type="entry name" value="PROKAR_LIPOPROTEIN"/>
    <property type="match status" value="1"/>
</dbReference>